<name>A0A9N9JIY4_9GLOM</name>
<evidence type="ECO:0000313" key="3">
    <source>
        <dbReference type="Proteomes" id="UP000789405"/>
    </source>
</evidence>
<accession>A0A9N9JIY4</accession>
<dbReference type="EMBL" id="CAJVPY010023278">
    <property type="protein sequence ID" value="CAG8784772.1"/>
    <property type="molecule type" value="Genomic_DNA"/>
</dbReference>
<dbReference type="InterPro" id="IPR004875">
    <property type="entry name" value="DDE_SF_endonuclease_dom"/>
</dbReference>
<evidence type="ECO:0000313" key="2">
    <source>
        <dbReference type="EMBL" id="CAG8784772.1"/>
    </source>
</evidence>
<dbReference type="GO" id="GO:0003676">
    <property type="term" value="F:nucleic acid binding"/>
    <property type="evidence" value="ECO:0007669"/>
    <property type="project" value="InterPro"/>
</dbReference>
<organism evidence="2 3">
    <name type="scientific">Dentiscutata erythropus</name>
    <dbReference type="NCBI Taxonomy" id="1348616"/>
    <lineage>
        <taxon>Eukaryota</taxon>
        <taxon>Fungi</taxon>
        <taxon>Fungi incertae sedis</taxon>
        <taxon>Mucoromycota</taxon>
        <taxon>Glomeromycotina</taxon>
        <taxon>Glomeromycetes</taxon>
        <taxon>Diversisporales</taxon>
        <taxon>Gigasporaceae</taxon>
        <taxon>Dentiscutata</taxon>
    </lineage>
</organism>
<sequence>FMPSGTMHGDLMLSAYIPKVIKARPNGFFKNKAFNTKGLEVKKIPGGTASVLQPPDVSVNKPFKNKIRRKWDEWISNGEKEFTKHENHKKALYELVCKWVSEVWKEISSEILIKSFEASGLTLNPNGKISVDKFDEVSDNEFNKKISDDKFDEKVNDELNKKTDNEFSNEEITHNEFDE</sequence>
<keyword evidence="3" id="KW-1185">Reference proteome</keyword>
<evidence type="ECO:0000259" key="1">
    <source>
        <dbReference type="Pfam" id="PF03184"/>
    </source>
</evidence>
<feature type="domain" description="DDE-1" evidence="1">
    <location>
        <begin position="36"/>
        <end position="116"/>
    </location>
</feature>
<dbReference type="Pfam" id="PF03184">
    <property type="entry name" value="DDE_1"/>
    <property type="match status" value="1"/>
</dbReference>
<dbReference type="Proteomes" id="UP000789405">
    <property type="component" value="Unassembled WGS sequence"/>
</dbReference>
<dbReference type="OrthoDB" id="2436459at2759"/>
<gene>
    <name evidence="2" type="ORF">DERYTH_LOCUS20164</name>
</gene>
<feature type="non-terminal residue" evidence="2">
    <location>
        <position position="179"/>
    </location>
</feature>
<comment type="caution">
    <text evidence="2">The sequence shown here is derived from an EMBL/GenBank/DDBJ whole genome shotgun (WGS) entry which is preliminary data.</text>
</comment>
<reference evidence="2" key="1">
    <citation type="submission" date="2021-06" db="EMBL/GenBank/DDBJ databases">
        <authorList>
            <person name="Kallberg Y."/>
            <person name="Tangrot J."/>
            <person name="Rosling A."/>
        </authorList>
    </citation>
    <scope>NUCLEOTIDE SEQUENCE</scope>
    <source>
        <strain evidence="2">MA453B</strain>
    </source>
</reference>
<dbReference type="AlphaFoldDB" id="A0A9N9JIY4"/>
<proteinExistence type="predicted"/>
<protein>
    <submittedName>
        <fullName evidence="2">10237_t:CDS:1</fullName>
    </submittedName>
</protein>